<dbReference type="EMBL" id="CP141882">
    <property type="protein sequence ID" value="WRT65041.1"/>
    <property type="molecule type" value="Genomic_DNA"/>
</dbReference>
<keyword evidence="3" id="KW-1185">Reference proteome</keyword>
<evidence type="ECO:0000256" key="1">
    <source>
        <dbReference type="SAM" id="MobiDB-lite"/>
    </source>
</evidence>
<name>A0ABZ1CTP3_9TREE</name>
<dbReference type="Proteomes" id="UP001329825">
    <property type="component" value="Chromosome 2"/>
</dbReference>
<feature type="region of interest" description="Disordered" evidence="1">
    <location>
        <begin position="1"/>
        <end position="36"/>
    </location>
</feature>
<evidence type="ECO:0000313" key="3">
    <source>
        <dbReference type="Proteomes" id="UP001329825"/>
    </source>
</evidence>
<dbReference type="RefSeq" id="XP_062789781.1">
    <property type="nucleotide sequence ID" value="XM_062933730.1"/>
</dbReference>
<gene>
    <name evidence="2" type="ORF">IL334_001983</name>
</gene>
<accession>A0ABZ1CTP3</accession>
<sequence>MSKTSTGLTDTKRPTIPGDNFDSEETRSNQSRNRIPGIVRHLINKNEADLSFARLYSQPSTKAGGCSAASGSESTKHTEQWCNPQTTGDIDDRKMQDK</sequence>
<feature type="region of interest" description="Disordered" evidence="1">
    <location>
        <begin position="59"/>
        <end position="98"/>
    </location>
</feature>
<reference evidence="2 3" key="1">
    <citation type="submission" date="2024-01" db="EMBL/GenBank/DDBJ databases">
        <title>Comparative genomics of Cryptococcus and Kwoniella reveals pathogenesis evolution and contrasting modes of karyotype evolution via chromosome fusion or intercentromeric recombination.</title>
        <authorList>
            <person name="Coelho M.A."/>
            <person name="David-Palma M."/>
            <person name="Shea T."/>
            <person name="Bowers K."/>
            <person name="McGinley-Smith S."/>
            <person name="Mohammad A.W."/>
            <person name="Gnirke A."/>
            <person name="Yurkov A.M."/>
            <person name="Nowrousian M."/>
            <person name="Sun S."/>
            <person name="Cuomo C.A."/>
            <person name="Heitman J."/>
        </authorList>
    </citation>
    <scope>NUCLEOTIDE SEQUENCE [LARGE SCALE GENOMIC DNA]</scope>
    <source>
        <strain evidence="2">CBS 11374</strain>
    </source>
</reference>
<organism evidence="2 3">
    <name type="scientific">Kwoniella shivajii</name>
    <dbReference type="NCBI Taxonomy" id="564305"/>
    <lineage>
        <taxon>Eukaryota</taxon>
        <taxon>Fungi</taxon>
        <taxon>Dikarya</taxon>
        <taxon>Basidiomycota</taxon>
        <taxon>Agaricomycotina</taxon>
        <taxon>Tremellomycetes</taxon>
        <taxon>Tremellales</taxon>
        <taxon>Cryptococcaceae</taxon>
        <taxon>Kwoniella</taxon>
    </lineage>
</organism>
<evidence type="ECO:0000313" key="2">
    <source>
        <dbReference type="EMBL" id="WRT65041.1"/>
    </source>
</evidence>
<protein>
    <submittedName>
        <fullName evidence="2">Uncharacterized protein</fullName>
    </submittedName>
</protein>
<dbReference type="GeneID" id="87954114"/>
<proteinExistence type="predicted"/>
<feature type="compositionally biased region" description="Low complexity" evidence="1">
    <location>
        <begin position="63"/>
        <end position="72"/>
    </location>
</feature>